<reference evidence="2 3" key="1">
    <citation type="submission" date="2017-12" db="EMBL/GenBank/DDBJ databases">
        <title>Hemimetabolous genomes reveal molecular basis of termite eusociality.</title>
        <authorList>
            <person name="Harrison M.C."/>
            <person name="Jongepier E."/>
            <person name="Robertson H.M."/>
            <person name="Arning N."/>
            <person name="Bitard-Feildel T."/>
            <person name="Chao H."/>
            <person name="Childers C.P."/>
            <person name="Dinh H."/>
            <person name="Doddapaneni H."/>
            <person name="Dugan S."/>
            <person name="Gowin J."/>
            <person name="Greiner C."/>
            <person name="Han Y."/>
            <person name="Hu H."/>
            <person name="Hughes D.S.T."/>
            <person name="Huylmans A.-K."/>
            <person name="Kemena C."/>
            <person name="Kremer L.P.M."/>
            <person name="Lee S.L."/>
            <person name="Lopez-Ezquerra A."/>
            <person name="Mallet L."/>
            <person name="Monroy-Kuhn J.M."/>
            <person name="Moser A."/>
            <person name="Murali S.C."/>
            <person name="Muzny D.M."/>
            <person name="Otani S."/>
            <person name="Piulachs M.-D."/>
            <person name="Poelchau M."/>
            <person name="Qu J."/>
            <person name="Schaub F."/>
            <person name="Wada-Katsumata A."/>
            <person name="Worley K.C."/>
            <person name="Xie Q."/>
            <person name="Ylla G."/>
            <person name="Poulsen M."/>
            <person name="Gibbs R.A."/>
            <person name="Schal C."/>
            <person name="Richards S."/>
            <person name="Belles X."/>
            <person name="Korb J."/>
            <person name="Bornberg-Bauer E."/>
        </authorList>
    </citation>
    <scope>NUCLEOTIDE SEQUENCE [LARGE SCALE GENOMIC DNA]</scope>
    <source>
        <tissue evidence="2">Whole body</tissue>
    </source>
</reference>
<evidence type="ECO:0000259" key="1">
    <source>
        <dbReference type="Pfam" id="PF23055"/>
    </source>
</evidence>
<dbReference type="InParanoid" id="A0A2J7PNS7"/>
<dbReference type="PANTHER" id="PTHR33327:SF3">
    <property type="entry name" value="RNA-DIRECTED DNA POLYMERASE"/>
    <property type="match status" value="1"/>
</dbReference>
<gene>
    <name evidence="2" type="ORF">B7P43_G17333</name>
</gene>
<proteinExistence type="predicted"/>
<sequence length="341" mass="39041">MEEKQNDAGITSRPVPTETPTIAVRLPPLWADRPAVWFAQAEAQFTLAGIGSEQTKFCYVISQLDQRYVSEVENIITSPPERGPYTLLRTELVRRLSPSPEERIRQLLTVEEIGDRKLSQFLIYLKSLAPEVSDNVIRSVWTNRLPRNVQSFLAGQNESNLEAAALCADRVSKVEVRPAFASVKRGALNFIGQVNKILFGTLDADDADYCNEWINQFQTNIYVKDGIIGYVICLPLINKGVFKTFRLIPLQVAMGQGKFIYIETESKLLYADQTRQYYFISDREELRRCKTIEPTKYICKQARPLLNSHMHEACAIKNPRICDIRIVQLTHTIWTQLQQRN</sequence>
<dbReference type="OrthoDB" id="6260718at2759"/>
<dbReference type="EMBL" id="NEVH01023305">
    <property type="protein sequence ID" value="PNF17992.1"/>
    <property type="molecule type" value="Genomic_DNA"/>
</dbReference>
<name>A0A2J7PNS7_9NEOP</name>
<dbReference type="AlphaFoldDB" id="A0A2J7PNS7"/>
<dbReference type="Pfam" id="PF23055">
    <property type="entry name" value="DUF7041"/>
    <property type="match status" value="1"/>
</dbReference>
<dbReference type="PANTHER" id="PTHR33327">
    <property type="entry name" value="ENDONUCLEASE"/>
    <property type="match status" value="1"/>
</dbReference>
<accession>A0A2J7PNS7</accession>
<protein>
    <recommendedName>
        <fullName evidence="1">DUF7041 domain-containing protein</fullName>
    </recommendedName>
</protein>
<evidence type="ECO:0000313" key="3">
    <source>
        <dbReference type="Proteomes" id="UP000235965"/>
    </source>
</evidence>
<evidence type="ECO:0000313" key="2">
    <source>
        <dbReference type="EMBL" id="PNF17992.1"/>
    </source>
</evidence>
<comment type="caution">
    <text evidence="2">The sequence shown here is derived from an EMBL/GenBank/DDBJ whole genome shotgun (WGS) entry which is preliminary data.</text>
</comment>
<organism evidence="2 3">
    <name type="scientific">Cryptotermes secundus</name>
    <dbReference type="NCBI Taxonomy" id="105785"/>
    <lineage>
        <taxon>Eukaryota</taxon>
        <taxon>Metazoa</taxon>
        <taxon>Ecdysozoa</taxon>
        <taxon>Arthropoda</taxon>
        <taxon>Hexapoda</taxon>
        <taxon>Insecta</taxon>
        <taxon>Pterygota</taxon>
        <taxon>Neoptera</taxon>
        <taxon>Polyneoptera</taxon>
        <taxon>Dictyoptera</taxon>
        <taxon>Blattodea</taxon>
        <taxon>Blattoidea</taxon>
        <taxon>Termitoidae</taxon>
        <taxon>Kalotermitidae</taxon>
        <taxon>Cryptotermitinae</taxon>
        <taxon>Cryptotermes</taxon>
    </lineage>
</organism>
<dbReference type="STRING" id="105785.A0A2J7PNS7"/>
<dbReference type="InterPro" id="IPR055469">
    <property type="entry name" value="DUF7041"/>
</dbReference>
<dbReference type="Proteomes" id="UP000235965">
    <property type="component" value="Unassembled WGS sequence"/>
</dbReference>
<feature type="domain" description="DUF7041" evidence="1">
    <location>
        <begin position="26"/>
        <end position="109"/>
    </location>
</feature>
<keyword evidence="3" id="KW-1185">Reference proteome</keyword>